<evidence type="ECO:0000313" key="2">
    <source>
        <dbReference type="Proteomes" id="UP000321083"/>
    </source>
</evidence>
<gene>
    <name evidence="1" type="ORF">E3A20_11380</name>
</gene>
<reference evidence="1 2" key="2">
    <citation type="submission" date="2019-08" db="EMBL/GenBank/DDBJ databases">
        <authorList>
            <person name="Henke P."/>
        </authorList>
    </citation>
    <scope>NUCLEOTIDE SEQUENCE [LARGE SCALE GENOMIC DNA]</scope>
    <source>
        <strain evidence="1">Phe10_nw2017</strain>
    </source>
</reference>
<sequence>MVVGAGAGFVPGAAVVEVGGVGLVVLPAVPAAGFTVEAGVGFVPDAVLVGAGGVDLVVLPVVAAAGLTVVPVVGAGVGFATDAVLVGAGGVDLVAVTDGFGTDVVVATGFDSGAAGAVFAVVAAVVGDVAATGLGTDVGLPDVPAVGAVVTGDFTLGNATAGFVCGAGGVDLPEDTVILGVTTGAGAAAAVETLPEPVETDPLPEFTDEPLPDGLGTELTLMGFRRIVPLAPPEAGS</sequence>
<dbReference type="EMBL" id="SRHE01000191">
    <property type="protein sequence ID" value="TWW09735.1"/>
    <property type="molecule type" value="Genomic_DNA"/>
</dbReference>
<organism evidence="1 2">
    <name type="scientific">Planctomyces bekefii</name>
    <dbReference type="NCBI Taxonomy" id="1653850"/>
    <lineage>
        <taxon>Bacteria</taxon>
        <taxon>Pseudomonadati</taxon>
        <taxon>Planctomycetota</taxon>
        <taxon>Planctomycetia</taxon>
        <taxon>Planctomycetales</taxon>
        <taxon>Planctomycetaceae</taxon>
        <taxon>Planctomyces</taxon>
    </lineage>
</organism>
<comment type="caution">
    <text evidence="1">The sequence shown here is derived from an EMBL/GenBank/DDBJ whole genome shotgun (WGS) entry which is preliminary data.</text>
</comment>
<name>A0A5C6M6E0_9PLAN</name>
<dbReference type="AlphaFoldDB" id="A0A5C6M6E0"/>
<evidence type="ECO:0000313" key="1">
    <source>
        <dbReference type="EMBL" id="TWW09735.1"/>
    </source>
</evidence>
<keyword evidence="2" id="KW-1185">Reference proteome</keyword>
<accession>A0A5C6M6E0</accession>
<reference evidence="1 2" key="1">
    <citation type="submission" date="2019-08" db="EMBL/GenBank/DDBJ databases">
        <title>100 year-old enigma solved: identification of Planctomyces bekefii, the type genus and species of the phylum Planctomycetes.</title>
        <authorList>
            <person name="Svetlana D.N."/>
            <person name="Overmann J."/>
        </authorList>
    </citation>
    <scope>NUCLEOTIDE SEQUENCE [LARGE SCALE GENOMIC DNA]</scope>
    <source>
        <strain evidence="1">Phe10_nw2017</strain>
    </source>
</reference>
<protein>
    <submittedName>
        <fullName evidence="1">Uncharacterized protein</fullName>
    </submittedName>
</protein>
<proteinExistence type="predicted"/>
<dbReference type="Proteomes" id="UP000321083">
    <property type="component" value="Unassembled WGS sequence"/>
</dbReference>